<keyword evidence="2" id="KW-1185">Reference proteome</keyword>
<dbReference type="GO" id="GO:0016706">
    <property type="term" value="F:2-oxoglutarate-dependent dioxygenase activity"/>
    <property type="evidence" value="ECO:0007669"/>
    <property type="project" value="UniProtKB-ARBA"/>
</dbReference>
<protein>
    <submittedName>
        <fullName evidence="1">Phytanoyl-CoA dioxygenase family protein</fullName>
    </submittedName>
</protein>
<comment type="caution">
    <text evidence="1">The sequence shown here is derived from an EMBL/GenBank/DDBJ whole genome shotgun (WGS) entry which is preliminary data.</text>
</comment>
<reference evidence="1 2" key="1">
    <citation type="submission" date="2020-04" db="EMBL/GenBank/DDBJ databases">
        <title>Azohydromonas sp. isolated from soil.</title>
        <authorList>
            <person name="Dahal R.H."/>
        </authorList>
    </citation>
    <scope>NUCLEOTIDE SEQUENCE [LARGE SCALE GENOMIC DNA]</scope>
    <source>
        <strain evidence="1 2">G-1-1-14</strain>
    </source>
</reference>
<accession>A0A848FAQ9</accession>
<dbReference type="EMBL" id="JABBFW010000008">
    <property type="protein sequence ID" value="NML15956.1"/>
    <property type="molecule type" value="Genomic_DNA"/>
</dbReference>
<keyword evidence="1" id="KW-0223">Dioxygenase</keyword>
<dbReference type="Pfam" id="PF05721">
    <property type="entry name" value="PhyH"/>
    <property type="match status" value="1"/>
</dbReference>
<dbReference type="InterPro" id="IPR051961">
    <property type="entry name" value="Fungal_Metabolite_Diox"/>
</dbReference>
<dbReference type="AlphaFoldDB" id="A0A848FAQ9"/>
<dbReference type="InterPro" id="IPR008775">
    <property type="entry name" value="Phytyl_CoA_dOase-like"/>
</dbReference>
<dbReference type="Proteomes" id="UP000574067">
    <property type="component" value="Unassembled WGS sequence"/>
</dbReference>
<dbReference type="SUPFAM" id="SSF51197">
    <property type="entry name" value="Clavaminate synthase-like"/>
    <property type="match status" value="1"/>
</dbReference>
<evidence type="ECO:0000313" key="2">
    <source>
        <dbReference type="Proteomes" id="UP000574067"/>
    </source>
</evidence>
<dbReference type="PANTHER" id="PTHR37563">
    <property type="entry name" value="PHYTANOYL-COA DIOXYGENASE FAMILY PROTEIN (AFU_ORTHOLOGUE AFUA_2G03330)"/>
    <property type="match status" value="1"/>
</dbReference>
<sequence>MNTASAPGGDMPQGYDVARIMGGLYGDGIIALRGAFERAWGQRLREDIDTLFAEARQRPRGALPRGPQRWYVEVHPQRLRGFVDIVTHPWFVTVCRAVLGPDYKVVEVGFDVPGPGAQDQPWHRDFPMPEETRLGRRLNSLAFNLSAVDTTPEMGPFEVAPGTQWDEFGLDAEATGRRELGMFPPRELFPRYEARKQARLAQMGDISARSALTIHRGTANHSDQWRPVLVVGVDAPDARNGERHDIQLTPDYHAALPEEVRRHLAGRVVDQLQYIEQVHSIEGLLAGDSNY</sequence>
<evidence type="ECO:0000313" key="1">
    <source>
        <dbReference type="EMBL" id="NML15956.1"/>
    </source>
</evidence>
<dbReference type="PANTHER" id="PTHR37563:SF2">
    <property type="entry name" value="PHYTANOYL-COA DIOXYGENASE FAMILY PROTEIN (AFU_ORTHOLOGUE AFUA_2G03330)"/>
    <property type="match status" value="1"/>
</dbReference>
<name>A0A848FAQ9_9BURK</name>
<gene>
    <name evidence="1" type="ORF">HHL10_13330</name>
</gene>
<dbReference type="Gene3D" id="2.60.120.620">
    <property type="entry name" value="q2cbj1_9rhob like domain"/>
    <property type="match status" value="1"/>
</dbReference>
<keyword evidence="1" id="KW-0560">Oxidoreductase</keyword>
<organism evidence="1 2">
    <name type="scientific">Azohydromonas caseinilytica</name>
    <dbReference type="NCBI Taxonomy" id="2728836"/>
    <lineage>
        <taxon>Bacteria</taxon>
        <taxon>Pseudomonadati</taxon>
        <taxon>Pseudomonadota</taxon>
        <taxon>Betaproteobacteria</taxon>
        <taxon>Burkholderiales</taxon>
        <taxon>Sphaerotilaceae</taxon>
        <taxon>Azohydromonas</taxon>
    </lineage>
</organism>
<dbReference type="RefSeq" id="WP_169160864.1">
    <property type="nucleotide sequence ID" value="NZ_JABBFW010000008.1"/>
</dbReference>
<proteinExistence type="predicted"/>